<keyword evidence="5" id="KW-1185">Reference proteome</keyword>
<dbReference type="Proteomes" id="UP000050413">
    <property type="component" value="Unassembled WGS sequence"/>
</dbReference>
<dbReference type="RefSeq" id="WP_072244374.1">
    <property type="nucleotide sequence ID" value="NZ_FBYC01000001.1"/>
</dbReference>
<organism evidence="3 4">
    <name type="scientific">Roseibaca calidilacus</name>
    <dbReference type="NCBI Taxonomy" id="1666912"/>
    <lineage>
        <taxon>Bacteria</taxon>
        <taxon>Pseudomonadati</taxon>
        <taxon>Pseudomonadota</taxon>
        <taxon>Alphaproteobacteria</taxon>
        <taxon>Rhodobacterales</taxon>
        <taxon>Paracoccaceae</taxon>
        <taxon>Roseinatronobacter</taxon>
    </lineage>
</organism>
<evidence type="ECO:0000313" key="2">
    <source>
        <dbReference type="EMBL" id="CUX79593.1"/>
    </source>
</evidence>
<dbReference type="OrthoDB" id="581532at2"/>
<sequence length="247" mass="26610">MGWRLAHIFRHPIKAHGREGLDAVDLTEGRCLPMDRHWAVAHDAAMLMPGWNPCTNFTRGAKTSALQAINAAWDGARLTLTHPNLAPLSFDPETPEGEAAFLAWVRPLHDSSRAGPAKLVKAGRGMTDTDFESVSILNLASNAALGAQIGADLGLDRWRANLWLDGMDAWAECDLIGRELTIGAARLRVVEPIGRCRATMVDCATGQIDHDTLKALRTARGDTNFGVYATVIQSGPIRAGDSVEIAA</sequence>
<dbReference type="EMBL" id="FBYC01000001">
    <property type="protein sequence ID" value="CUX79593.1"/>
    <property type="molecule type" value="Genomic_DNA"/>
</dbReference>
<name>A0A0P7W647_9RHOB</name>
<gene>
    <name evidence="2" type="ORF">Ga0058931_0277</name>
    <name evidence="3" type="ORF">HLUCCA05_08440</name>
</gene>
<dbReference type="PROSITE" id="PS51340">
    <property type="entry name" value="MOSC"/>
    <property type="match status" value="1"/>
</dbReference>
<dbReference type="EMBL" id="LJSG01000012">
    <property type="protein sequence ID" value="KPP92298.1"/>
    <property type="molecule type" value="Genomic_DNA"/>
</dbReference>
<reference evidence="2 5" key="2">
    <citation type="submission" date="2016-01" db="EMBL/GenBank/DDBJ databases">
        <authorList>
            <person name="Varghese N."/>
        </authorList>
    </citation>
    <scope>NUCLEOTIDE SEQUENCE [LARGE SCALE GENOMIC DNA]</scope>
    <source>
        <strain evidence="2 5">HL-91</strain>
    </source>
</reference>
<dbReference type="SUPFAM" id="SSF50800">
    <property type="entry name" value="PK beta-barrel domain-like"/>
    <property type="match status" value="1"/>
</dbReference>
<accession>A0A0P7W647</accession>
<dbReference type="Gene3D" id="2.40.33.20">
    <property type="entry name" value="PK beta-barrel domain-like"/>
    <property type="match status" value="1"/>
</dbReference>
<proteinExistence type="predicted"/>
<evidence type="ECO:0000313" key="4">
    <source>
        <dbReference type="Proteomes" id="UP000050413"/>
    </source>
</evidence>
<evidence type="ECO:0000313" key="5">
    <source>
        <dbReference type="Proteomes" id="UP000182045"/>
    </source>
</evidence>
<evidence type="ECO:0000313" key="3">
    <source>
        <dbReference type="EMBL" id="KPP92298.1"/>
    </source>
</evidence>
<dbReference type="GO" id="GO:0030170">
    <property type="term" value="F:pyridoxal phosphate binding"/>
    <property type="evidence" value="ECO:0007669"/>
    <property type="project" value="InterPro"/>
</dbReference>
<dbReference type="Pfam" id="PF03473">
    <property type="entry name" value="MOSC"/>
    <property type="match status" value="1"/>
</dbReference>
<dbReference type="Proteomes" id="UP000182045">
    <property type="component" value="Unassembled WGS sequence"/>
</dbReference>
<dbReference type="InterPro" id="IPR011037">
    <property type="entry name" value="Pyrv_Knase-like_insert_dom_sf"/>
</dbReference>
<dbReference type="STRING" id="1666912.Ga0058931_0277"/>
<comment type="caution">
    <text evidence="3">The sequence shown here is derived from an EMBL/GenBank/DDBJ whole genome shotgun (WGS) entry which is preliminary data.</text>
</comment>
<evidence type="ECO:0000259" key="1">
    <source>
        <dbReference type="PROSITE" id="PS51340"/>
    </source>
</evidence>
<feature type="domain" description="MOSC" evidence="1">
    <location>
        <begin position="97"/>
        <end position="246"/>
    </location>
</feature>
<protein>
    <submittedName>
        <fullName evidence="3">Putative Fe-S protein</fullName>
    </submittedName>
</protein>
<dbReference type="InterPro" id="IPR005302">
    <property type="entry name" value="MoCF_Sase_C"/>
</dbReference>
<dbReference type="GO" id="GO:0030151">
    <property type="term" value="F:molybdenum ion binding"/>
    <property type="evidence" value="ECO:0007669"/>
    <property type="project" value="InterPro"/>
</dbReference>
<dbReference type="GO" id="GO:0003824">
    <property type="term" value="F:catalytic activity"/>
    <property type="evidence" value="ECO:0007669"/>
    <property type="project" value="InterPro"/>
</dbReference>
<dbReference type="AlphaFoldDB" id="A0A0P7W647"/>
<reference evidence="3 4" key="1">
    <citation type="submission" date="2015-09" db="EMBL/GenBank/DDBJ databases">
        <title>Identification and resolution of microdiversity through metagenomic sequencing of parallel consortia.</title>
        <authorList>
            <person name="Nelson W.C."/>
            <person name="Romine M.F."/>
            <person name="Lindemann S.R."/>
        </authorList>
    </citation>
    <scope>NUCLEOTIDE SEQUENCE [LARGE SCALE GENOMIC DNA]</scope>
    <source>
        <strain evidence="3">HL-91</strain>
    </source>
</reference>